<accession>A0ABP0CYQ2</accession>
<feature type="region of interest" description="Disordered" evidence="1">
    <location>
        <begin position="360"/>
        <end position="394"/>
    </location>
</feature>
<comment type="caution">
    <text evidence="2">The sequence shown here is derived from an EMBL/GenBank/DDBJ whole genome shotgun (WGS) entry which is preliminary data.</text>
</comment>
<evidence type="ECO:0000256" key="1">
    <source>
        <dbReference type="SAM" id="MobiDB-lite"/>
    </source>
</evidence>
<evidence type="ECO:0000313" key="3">
    <source>
        <dbReference type="Proteomes" id="UP001642482"/>
    </source>
</evidence>
<keyword evidence="3" id="KW-1185">Reference proteome</keyword>
<feature type="compositionally biased region" description="Basic and acidic residues" evidence="1">
    <location>
        <begin position="361"/>
        <end position="390"/>
    </location>
</feature>
<reference evidence="2 3" key="1">
    <citation type="submission" date="2024-01" db="EMBL/GenBank/DDBJ databases">
        <authorList>
            <person name="Allen C."/>
            <person name="Tagirdzhanova G."/>
        </authorList>
    </citation>
    <scope>NUCLEOTIDE SEQUENCE [LARGE SCALE GENOMIC DNA]</scope>
</reference>
<dbReference type="EMBL" id="CAWUHD010000171">
    <property type="protein sequence ID" value="CAK7236928.1"/>
    <property type="molecule type" value="Genomic_DNA"/>
</dbReference>
<organism evidence="2 3">
    <name type="scientific">Sporothrix eucalyptigena</name>
    <dbReference type="NCBI Taxonomy" id="1812306"/>
    <lineage>
        <taxon>Eukaryota</taxon>
        <taxon>Fungi</taxon>
        <taxon>Dikarya</taxon>
        <taxon>Ascomycota</taxon>
        <taxon>Pezizomycotina</taxon>
        <taxon>Sordariomycetes</taxon>
        <taxon>Sordariomycetidae</taxon>
        <taxon>Ophiostomatales</taxon>
        <taxon>Ophiostomataceae</taxon>
        <taxon>Sporothrix</taxon>
    </lineage>
</organism>
<gene>
    <name evidence="2" type="ORF">SEUCBS140593_009785</name>
</gene>
<sequence>MVNTTPSESAEVAATSSGLAAMGLHSIDWDQLDHAYGPAEDTPRLLETLYRSSRMQEQTDNGEKKDRDEADKDPGRGALYELYGSIAHQGSRYSASKAAVPFVYAILSSFRDAGAVRHRVEVVVLLGILAVGSPYFQFPTGVDTVAWRASVAEHQTPGWAETEEARRAAFMAEADGDDVELRRRRIQVIIMPDPDEIVKTSTVELGCYDAVRDGLASVLSCLQASDLNTPNVRSEAALLLALFPESPQADASEQALRQLLARETLTSVRGTALLALGLLRKKRKDTEESPATASIKKLLEETYATATAKREADSSDLDALFEQWCSAAALVTLLGAEEAGDAIVIDLVAPLTDETGAFEKYLPKDDKKEEGKRSAEKKESERSEDKKEPESFPFAAADGLDGLIGSLLADIKGSQHPEVARTVMGAFVKATGYAVTELGERLLDLVFDGQKPPRTTAMGSKSQPQKPFAELTPLQQEGIRTLLKVTDFGWVYSNYLSVLRDWGLPSKKDELEAYIEGRVQGEPEEVAKRVPDEHQKSQEEEEGQEE</sequence>
<protein>
    <submittedName>
        <fullName evidence="2">Uncharacterized protein</fullName>
    </submittedName>
</protein>
<feature type="region of interest" description="Disordered" evidence="1">
    <location>
        <begin position="53"/>
        <end position="74"/>
    </location>
</feature>
<proteinExistence type="predicted"/>
<name>A0ABP0CYQ2_9PEZI</name>
<evidence type="ECO:0000313" key="2">
    <source>
        <dbReference type="EMBL" id="CAK7236928.1"/>
    </source>
</evidence>
<feature type="compositionally biased region" description="Basic and acidic residues" evidence="1">
    <location>
        <begin position="61"/>
        <end position="74"/>
    </location>
</feature>
<dbReference type="Proteomes" id="UP001642482">
    <property type="component" value="Unassembled WGS sequence"/>
</dbReference>
<feature type="region of interest" description="Disordered" evidence="1">
    <location>
        <begin position="515"/>
        <end position="546"/>
    </location>
</feature>
<feature type="compositionally biased region" description="Basic and acidic residues" evidence="1">
    <location>
        <begin position="519"/>
        <end position="538"/>
    </location>
</feature>